<proteinExistence type="predicted"/>
<dbReference type="Pfam" id="PF04032">
    <property type="entry name" value="Rpr2"/>
    <property type="match status" value="1"/>
</dbReference>
<evidence type="ECO:0000313" key="1">
    <source>
        <dbReference type="EMBL" id="EPS60961.1"/>
    </source>
</evidence>
<evidence type="ECO:0000313" key="2">
    <source>
        <dbReference type="Proteomes" id="UP000015453"/>
    </source>
</evidence>
<dbReference type="GO" id="GO:0006396">
    <property type="term" value="P:RNA processing"/>
    <property type="evidence" value="ECO:0007669"/>
    <property type="project" value="InterPro"/>
</dbReference>
<dbReference type="AlphaFoldDB" id="S8C9E2"/>
<dbReference type="InterPro" id="IPR007175">
    <property type="entry name" value="Rpr2/Snm1/Rpp21"/>
</dbReference>
<reference evidence="1 2" key="1">
    <citation type="journal article" date="2013" name="BMC Genomics">
        <title>The miniature genome of a carnivorous plant Genlisea aurea contains a low number of genes and short non-coding sequences.</title>
        <authorList>
            <person name="Leushkin E.V."/>
            <person name="Sutormin R.A."/>
            <person name="Nabieva E.R."/>
            <person name="Penin A.A."/>
            <person name="Kondrashov A.S."/>
            <person name="Logacheva M.D."/>
        </authorList>
    </citation>
    <scope>NUCLEOTIDE SEQUENCE [LARGE SCALE GENOMIC DNA]</scope>
</reference>
<gene>
    <name evidence="1" type="ORF">M569_13843</name>
</gene>
<keyword evidence="2" id="KW-1185">Reference proteome</keyword>
<dbReference type="Proteomes" id="UP000015453">
    <property type="component" value="Unassembled WGS sequence"/>
</dbReference>
<accession>S8C9E2</accession>
<protein>
    <recommendedName>
        <fullName evidence="3">RNAse P Rpr2/Rpp21 subunit domain-containing protein</fullName>
    </recommendedName>
</protein>
<evidence type="ECO:0008006" key="3">
    <source>
        <dbReference type="Google" id="ProtNLM"/>
    </source>
</evidence>
<sequence>GGATTRDVSGSGRKQRRINAKTTLKLGHLQNLAVWAAAESSIPPLAAFFGERLAATMEAVGTRSDPSLFICERCETILQPGNNCTVRIETNRPKKKKKKNEPSSDAIQNVVVSRCHFCSHRNVVRGTRRGYLKDILPPKLKPSTTGRVETA</sequence>
<dbReference type="PANTHER" id="PTHR36072">
    <property type="entry name" value="OS01G0541600 PROTEIN"/>
    <property type="match status" value="1"/>
</dbReference>
<organism evidence="1 2">
    <name type="scientific">Genlisea aurea</name>
    <dbReference type="NCBI Taxonomy" id="192259"/>
    <lineage>
        <taxon>Eukaryota</taxon>
        <taxon>Viridiplantae</taxon>
        <taxon>Streptophyta</taxon>
        <taxon>Embryophyta</taxon>
        <taxon>Tracheophyta</taxon>
        <taxon>Spermatophyta</taxon>
        <taxon>Magnoliopsida</taxon>
        <taxon>eudicotyledons</taxon>
        <taxon>Gunneridae</taxon>
        <taxon>Pentapetalae</taxon>
        <taxon>asterids</taxon>
        <taxon>lamiids</taxon>
        <taxon>Lamiales</taxon>
        <taxon>Lentibulariaceae</taxon>
        <taxon>Genlisea</taxon>
    </lineage>
</organism>
<dbReference type="OrthoDB" id="1937463at2759"/>
<dbReference type="Gene3D" id="6.20.50.20">
    <property type="match status" value="1"/>
</dbReference>
<comment type="caution">
    <text evidence="1">The sequence shown here is derived from an EMBL/GenBank/DDBJ whole genome shotgun (WGS) entry which is preliminary data.</text>
</comment>
<name>S8C9E2_9LAMI</name>
<dbReference type="PANTHER" id="PTHR36072:SF2">
    <property type="entry name" value="OS01G0531000 PROTEIN"/>
    <property type="match status" value="1"/>
</dbReference>
<dbReference type="EMBL" id="AUSU01007182">
    <property type="protein sequence ID" value="EPS60961.1"/>
    <property type="molecule type" value="Genomic_DNA"/>
</dbReference>
<feature type="non-terminal residue" evidence="1">
    <location>
        <position position="151"/>
    </location>
</feature>
<feature type="non-terminal residue" evidence="1">
    <location>
        <position position="1"/>
    </location>
</feature>